<dbReference type="PRINTS" id="PR00081">
    <property type="entry name" value="GDHRDH"/>
</dbReference>
<evidence type="ECO:0000313" key="3">
    <source>
        <dbReference type="Proteomes" id="UP001172681"/>
    </source>
</evidence>
<dbReference type="FunFam" id="3.40.50.720:FF:000084">
    <property type="entry name" value="Short-chain dehydrogenase reductase"/>
    <property type="match status" value="1"/>
</dbReference>
<keyword evidence="1" id="KW-0521">NADP</keyword>
<evidence type="ECO:0000256" key="1">
    <source>
        <dbReference type="ARBA" id="ARBA00022857"/>
    </source>
</evidence>
<dbReference type="PANTHER" id="PTHR43975:SF2">
    <property type="entry name" value="EG:BACR7A4.14 PROTEIN-RELATED"/>
    <property type="match status" value="1"/>
</dbReference>
<dbReference type="InterPro" id="IPR020904">
    <property type="entry name" value="Sc_DH/Rdtase_CS"/>
</dbReference>
<organism evidence="2 3">
    <name type="scientific">Knufia peltigerae</name>
    <dbReference type="NCBI Taxonomy" id="1002370"/>
    <lineage>
        <taxon>Eukaryota</taxon>
        <taxon>Fungi</taxon>
        <taxon>Dikarya</taxon>
        <taxon>Ascomycota</taxon>
        <taxon>Pezizomycotina</taxon>
        <taxon>Eurotiomycetes</taxon>
        <taxon>Chaetothyriomycetidae</taxon>
        <taxon>Chaetothyriales</taxon>
        <taxon>Trichomeriaceae</taxon>
        <taxon>Knufia</taxon>
    </lineage>
</organism>
<protein>
    <submittedName>
        <fullName evidence="2">Uncharacterized protein</fullName>
    </submittedName>
</protein>
<evidence type="ECO:0000313" key="2">
    <source>
        <dbReference type="EMBL" id="KAJ9646673.1"/>
    </source>
</evidence>
<keyword evidence="3" id="KW-1185">Reference proteome</keyword>
<dbReference type="CDD" id="cd05233">
    <property type="entry name" value="SDR_c"/>
    <property type="match status" value="1"/>
</dbReference>
<dbReference type="Pfam" id="PF13561">
    <property type="entry name" value="adh_short_C2"/>
    <property type="match status" value="1"/>
</dbReference>
<dbReference type="Proteomes" id="UP001172681">
    <property type="component" value="Unassembled WGS sequence"/>
</dbReference>
<dbReference type="AlphaFoldDB" id="A0AA38YEI5"/>
<name>A0AA38YEI5_9EURO</name>
<dbReference type="PROSITE" id="PS00061">
    <property type="entry name" value="ADH_SHORT"/>
    <property type="match status" value="1"/>
</dbReference>
<dbReference type="InterPro" id="IPR036291">
    <property type="entry name" value="NAD(P)-bd_dom_sf"/>
</dbReference>
<dbReference type="PRINTS" id="PR00080">
    <property type="entry name" value="SDRFAMILY"/>
</dbReference>
<gene>
    <name evidence="2" type="ORF">H2204_000365</name>
</gene>
<proteinExistence type="predicted"/>
<dbReference type="Gene3D" id="3.40.50.720">
    <property type="entry name" value="NAD(P)-binding Rossmann-like Domain"/>
    <property type="match status" value="1"/>
</dbReference>
<dbReference type="PANTHER" id="PTHR43975">
    <property type="entry name" value="ZGC:101858"/>
    <property type="match status" value="1"/>
</dbReference>
<accession>A0AA38YEI5</accession>
<dbReference type="EMBL" id="JAPDRN010000002">
    <property type="protein sequence ID" value="KAJ9646673.1"/>
    <property type="molecule type" value="Genomic_DNA"/>
</dbReference>
<comment type="caution">
    <text evidence="2">The sequence shown here is derived from an EMBL/GenBank/DDBJ whole genome shotgun (WGS) entry which is preliminary data.</text>
</comment>
<dbReference type="SUPFAM" id="SSF51735">
    <property type="entry name" value="NAD(P)-binding Rossmann-fold domains"/>
    <property type="match status" value="1"/>
</dbReference>
<reference evidence="2" key="1">
    <citation type="submission" date="2022-10" db="EMBL/GenBank/DDBJ databases">
        <title>Culturing micro-colonial fungi from biological soil crusts in the Mojave desert and describing Neophaeococcomyces mojavensis, and introducing the new genera and species Taxawa tesnikishii.</title>
        <authorList>
            <person name="Kurbessoian T."/>
            <person name="Stajich J.E."/>
        </authorList>
    </citation>
    <scope>NUCLEOTIDE SEQUENCE</scope>
    <source>
        <strain evidence="2">TK_35</strain>
    </source>
</reference>
<sequence length="260" mass="27104">MSLGREPYPFLGRTITVTGAGSGIGRATAQVLHALGANLALSDVNAGALSEIKDLLEKTPAQKGQRVVTAIVDVAKELEVAKWIDGIVADFGQLDHAANVAGTTHDPGPLSERTSQQFDPVVNVNFRGVFNCMRSQLQHLKAGSSIVNVSSDAGLLATVNMGIYSATKSAVNALTSAGAREFGKRGIRVNAVAPGLILTPALQNPSFEPFFAESIEATPLGRPGQPIEVAKAISFLLSDDASYVSGAILRIDGGFLSLSH</sequence>
<dbReference type="InterPro" id="IPR002347">
    <property type="entry name" value="SDR_fam"/>
</dbReference>
<dbReference type="GO" id="GO:0016491">
    <property type="term" value="F:oxidoreductase activity"/>
    <property type="evidence" value="ECO:0007669"/>
    <property type="project" value="UniProtKB-ARBA"/>
</dbReference>